<feature type="non-terminal residue" evidence="1">
    <location>
        <position position="185"/>
    </location>
</feature>
<dbReference type="AlphaFoldDB" id="A0A9N9I6J3"/>
<sequence length="185" mass="21815">ETNNSEKLSTSIYYYDDSDYKRDRRKLKLHWFEEEGVWKITKCARGQLRKAILDVVSGSDAPDFRFLLKTSHEHPIDMKHIKVIADIQRQGLQLRDGRWFRESDFKEIIKVESIVQGVTKKRYVNDKFQISFISVLKETKQETFKEDTIKLKHLSWKTFEGSDILNDKVKIGASIQETIAFAREI</sequence>
<keyword evidence="2" id="KW-1185">Reference proteome</keyword>
<reference evidence="1" key="1">
    <citation type="submission" date="2021-06" db="EMBL/GenBank/DDBJ databases">
        <authorList>
            <person name="Kallberg Y."/>
            <person name="Tangrot J."/>
            <person name="Rosling A."/>
        </authorList>
    </citation>
    <scope>NUCLEOTIDE SEQUENCE</scope>
    <source>
        <strain evidence="1">FL130A</strain>
    </source>
</reference>
<evidence type="ECO:0000313" key="2">
    <source>
        <dbReference type="Proteomes" id="UP000789508"/>
    </source>
</evidence>
<dbReference type="Proteomes" id="UP000789508">
    <property type="component" value="Unassembled WGS sequence"/>
</dbReference>
<accession>A0A9N9I6J3</accession>
<feature type="non-terminal residue" evidence="1">
    <location>
        <position position="1"/>
    </location>
</feature>
<protein>
    <submittedName>
        <fullName evidence="1">6315_t:CDS:1</fullName>
    </submittedName>
</protein>
<dbReference type="EMBL" id="CAJVPS010026919">
    <property type="protein sequence ID" value="CAG8722719.1"/>
    <property type="molecule type" value="Genomic_DNA"/>
</dbReference>
<evidence type="ECO:0000313" key="1">
    <source>
        <dbReference type="EMBL" id="CAG8722719.1"/>
    </source>
</evidence>
<name>A0A9N9I6J3_9GLOM</name>
<organism evidence="1 2">
    <name type="scientific">Ambispora leptoticha</name>
    <dbReference type="NCBI Taxonomy" id="144679"/>
    <lineage>
        <taxon>Eukaryota</taxon>
        <taxon>Fungi</taxon>
        <taxon>Fungi incertae sedis</taxon>
        <taxon>Mucoromycota</taxon>
        <taxon>Glomeromycotina</taxon>
        <taxon>Glomeromycetes</taxon>
        <taxon>Archaeosporales</taxon>
        <taxon>Ambisporaceae</taxon>
        <taxon>Ambispora</taxon>
    </lineage>
</organism>
<proteinExistence type="predicted"/>
<gene>
    <name evidence="1" type="ORF">ALEPTO_LOCUS12314</name>
</gene>
<dbReference type="OrthoDB" id="442947at2759"/>
<comment type="caution">
    <text evidence="1">The sequence shown here is derived from an EMBL/GenBank/DDBJ whole genome shotgun (WGS) entry which is preliminary data.</text>
</comment>